<gene>
    <name evidence="4" type="ORF">EJ04DRAFT_586206</name>
</gene>
<feature type="region of interest" description="Disordered" evidence="1">
    <location>
        <begin position="306"/>
        <end position="344"/>
    </location>
</feature>
<keyword evidence="2" id="KW-0812">Transmembrane</keyword>
<protein>
    <recommendedName>
        <fullName evidence="6">Mid2 domain-containing protein</fullName>
    </recommendedName>
</protein>
<feature type="chain" id="PRO_5040380850" description="Mid2 domain-containing protein" evidence="3">
    <location>
        <begin position="18"/>
        <end position="344"/>
    </location>
</feature>
<keyword evidence="2" id="KW-1133">Transmembrane helix</keyword>
<evidence type="ECO:0000256" key="1">
    <source>
        <dbReference type="SAM" id="MobiDB-lite"/>
    </source>
</evidence>
<keyword evidence="2" id="KW-0472">Membrane</keyword>
<dbReference type="Proteomes" id="UP000799444">
    <property type="component" value="Unassembled WGS sequence"/>
</dbReference>
<evidence type="ECO:0000256" key="2">
    <source>
        <dbReference type="SAM" id="Phobius"/>
    </source>
</evidence>
<dbReference type="OrthoDB" id="3795015at2759"/>
<keyword evidence="5" id="KW-1185">Reference proteome</keyword>
<sequence>MRCSSLPICLILECVLAHYAPSTPIVQEKPLITAPPAIQATHFPSLGLLKRNEACQFGQCGADCLSQGAFCCGPAGTLAISPMWGACVTSVRGTTGTVDCYDPDNPSGTVQSCIDLNPTATCNPTDRCFTCDSEAPFCRWETYIASGSPTLRWFSCETSKLPDATFFAATITNNLLSNIAATSESSESVPRPSSSSARRSQRLSTGAIIGIAVGGGIAVISLAGIIAFFCLKKRKARSAVPKERRPSAQQQMAHGVPIELDSRHMSELNSTAVYSPSQVTTPFLRNGYEGTETTSPWTRSAGIVEPLYKQPGSVQRPTELEGRQDKRGSWIHGDDRDVSRDRNF</sequence>
<name>A0A9P4QSX6_9PLEO</name>
<feature type="transmembrane region" description="Helical" evidence="2">
    <location>
        <begin position="207"/>
        <end position="231"/>
    </location>
</feature>
<proteinExistence type="predicted"/>
<keyword evidence="3" id="KW-0732">Signal</keyword>
<reference evidence="4" key="1">
    <citation type="journal article" date="2020" name="Stud. Mycol.">
        <title>101 Dothideomycetes genomes: a test case for predicting lifestyles and emergence of pathogens.</title>
        <authorList>
            <person name="Haridas S."/>
            <person name="Albert R."/>
            <person name="Binder M."/>
            <person name="Bloem J."/>
            <person name="Labutti K."/>
            <person name="Salamov A."/>
            <person name="Andreopoulos B."/>
            <person name="Baker S."/>
            <person name="Barry K."/>
            <person name="Bills G."/>
            <person name="Bluhm B."/>
            <person name="Cannon C."/>
            <person name="Castanera R."/>
            <person name="Culley D."/>
            <person name="Daum C."/>
            <person name="Ezra D."/>
            <person name="Gonzalez J."/>
            <person name="Henrissat B."/>
            <person name="Kuo A."/>
            <person name="Liang C."/>
            <person name="Lipzen A."/>
            <person name="Lutzoni F."/>
            <person name="Magnuson J."/>
            <person name="Mondo S."/>
            <person name="Nolan M."/>
            <person name="Ohm R."/>
            <person name="Pangilinan J."/>
            <person name="Park H.-J."/>
            <person name="Ramirez L."/>
            <person name="Alfaro M."/>
            <person name="Sun H."/>
            <person name="Tritt A."/>
            <person name="Yoshinaga Y."/>
            <person name="Zwiers L.-H."/>
            <person name="Turgeon B."/>
            <person name="Goodwin S."/>
            <person name="Spatafora J."/>
            <person name="Crous P."/>
            <person name="Grigoriev I."/>
        </authorList>
    </citation>
    <scope>NUCLEOTIDE SEQUENCE</scope>
    <source>
        <strain evidence="4">CBS 125425</strain>
    </source>
</reference>
<accession>A0A9P4QSX6</accession>
<feature type="compositionally biased region" description="Basic and acidic residues" evidence="1">
    <location>
        <begin position="318"/>
        <end position="344"/>
    </location>
</feature>
<evidence type="ECO:0008006" key="6">
    <source>
        <dbReference type="Google" id="ProtNLM"/>
    </source>
</evidence>
<evidence type="ECO:0000313" key="5">
    <source>
        <dbReference type="Proteomes" id="UP000799444"/>
    </source>
</evidence>
<dbReference type="EMBL" id="ML996216">
    <property type="protein sequence ID" value="KAF2730504.1"/>
    <property type="molecule type" value="Genomic_DNA"/>
</dbReference>
<dbReference type="AlphaFoldDB" id="A0A9P4QSX6"/>
<evidence type="ECO:0000256" key="3">
    <source>
        <dbReference type="SAM" id="SignalP"/>
    </source>
</evidence>
<evidence type="ECO:0000313" key="4">
    <source>
        <dbReference type="EMBL" id="KAF2730504.1"/>
    </source>
</evidence>
<comment type="caution">
    <text evidence="4">The sequence shown here is derived from an EMBL/GenBank/DDBJ whole genome shotgun (WGS) entry which is preliminary data.</text>
</comment>
<organism evidence="4 5">
    <name type="scientific">Polyplosphaeria fusca</name>
    <dbReference type="NCBI Taxonomy" id="682080"/>
    <lineage>
        <taxon>Eukaryota</taxon>
        <taxon>Fungi</taxon>
        <taxon>Dikarya</taxon>
        <taxon>Ascomycota</taxon>
        <taxon>Pezizomycotina</taxon>
        <taxon>Dothideomycetes</taxon>
        <taxon>Pleosporomycetidae</taxon>
        <taxon>Pleosporales</taxon>
        <taxon>Tetraplosphaeriaceae</taxon>
        <taxon>Polyplosphaeria</taxon>
    </lineage>
</organism>
<feature type="signal peptide" evidence="3">
    <location>
        <begin position="1"/>
        <end position="17"/>
    </location>
</feature>